<evidence type="ECO:0000256" key="1">
    <source>
        <dbReference type="ARBA" id="ARBA00022617"/>
    </source>
</evidence>
<feature type="transmembrane region" description="Helical" evidence="6">
    <location>
        <begin position="98"/>
        <end position="123"/>
    </location>
</feature>
<protein>
    <recommendedName>
        <fullName evidence="7">Cytochrome c domain-containing protein</fullName>
    </recommendedName>
</protein>
<name>A0A1F5YCY8_9BACT</name>
<dbReference type="GO" id="GO:0046872">
    <property type="term" value="F:metal ion binding"/>
    <property type="evidence" value="ECO:0007669"/>
    <property type="project" value="UniProtKB-KW"/>
</dbReference>
<feature type="transmembrane region" description="Helical" evidence="6">
    <location>
        <begin position="177"/>
        <end position="198"/>
    </location>
</feature>
<dbReference type="Gene3D" id="1.10.760.10">
    <property type="entry name" value="Cytochrome c-like domain"/>
    <property type="match status" value="1"/>
</dbReference>
<sequence>MNYPIWELTYIGGPSLIALIAVTHVYIAHLAVGGGVFLWLTDIKGFRENSPEIHGYLKKHISFFLLLTMVFGAVSGVGIWFIIALVNPAATTILIHNFVFGWAIEWVFFFGEIAALLIYYYYFDRMDRKTRLRIAFLYAVFAWLSLFIINGIIDFMLTSGKWIETQNFWDGFFNPTYWPSLFFRTFIAFTFAGLFGYVTTVFLENEKFRRRMLRYCTKWLLLPMLGLIPSALWYYYAVPLSFREVAFGMNRDLTPFLHLLPGMTALIFLLGIVLSVASGRGVQKAAAFLLIPVGLFWMGGFEYTREIARKPYVIANFMYSNSIPVAEVELLNREGVLKHAKWSAIDKVTAENRLEAGREIFNLECLACHTVGGIRNDILPLAGKFPYRGLLAQLTGMSKIRRYMPPFVGTEEEKAALAAYITSELLHREVAEPPGSPASGGALEETQIPPFDPKKDEYVLLAWNSAGMQEVSDCDELFSYLPPGNTVEAQLLKRGPQPVLISEGVELSYKVEDQHANPAGHDSFWEFSEALYGRKIEAGKGLEGKGVEGVFDWDAEKEIHRAKGVPLLPYREDGKFDAYP</sequence>
<comment type="caution">
    <text evidence="8">The sequence shown here is derived from an EMBL/GenBank/DDBJ whole genome shotgun (WGS) entry which is preliminary data.</text>
</comment>
<dbReference type="InterPro" id="IPR036909">
    <property type="entry name" value="Cyt_c-like_dom_sf"/>
</dbReference>
<keyword evidence="1 4" id="KW-0349">Heme</keyword>
<keyword evidence="3 4" id="KW-0408">Iron</keyword>
<feature type="transmembrane region" description="Helical" evidence="6">
    <location>
        <begin position="16"/>
        <end position="40"/>
    </location>
</feature>
<evidence type="ECO:0000256" key="5">
    <source>
        <dbReference type="SAM" id="MobiDB-lite"/>
    </source>
</evidence>
<evidence type="ECO:0000256" key="4">
    <source>
        <dbReference type="PROSITE-ProRule" id="PRU00433"/>
    </source>
</evidence>
<accession>A0A1F5YCY8</accession>
<keyword evidence="2 4" id="KW-0479">Metal-binding</keyword>
<dbReference type="Proteomes" id="UP000176992">
    <property type="component" value="Unassembled WGS sequence"/>
</dbReference>
<organism evidence="8 9">
    <name type="scientific">Candidatus Glassbacteria bacterium GWA2_58_10</name>
    <dbReference type="NCBI Taxonomy" id="1817865"/>
    <lineage>
        <taxon>Bacteria</taxon>
        <taxon>Candidatus Glassiibacteriota</taxon>
    </lineage>
</organism>
<feature type="non-terminal residue" evidence="8">
    <location>
        <position position="580"/>
    </location>
</feature>
<feature type="transmembrane region" description="Helical" evidence="6">
    <location>
        <begin position="285"/>
        <end position="303"/>
    </location>
</feature>
<proteinExistence type="predicted"/>
<feature type="transmembrane region" description="Helical" evidence="6">
    <location>
        <begin position="219"/>
        <end position="236"/>
    </location>
</feature>
<keyword evidence="6" id="KW-0472">Membrane</keyword>
<dbReference type="PROSITE" id="PS51007">
    <property type="entry name" value="CYTC"/>
    <property type="match status" value="1"/>
</dbReference>
<dbReference type="GO" id="GO:0009055">
    <property type="term" value="F:electron transfer activity"/>
    <property type="evidence" value="ECO:0007669"/>
    <property type="project" value="InterPro"/>
</dbReference>
<feature type="transmembrane region" description="Helical" evidence="6">
    <location>
        <begin position="61"/>
        <end position="86"/>
    </location>
</feature>
<keyword evidence="6" id="KW-1133">Transmembrane helix</keyword>
<gene>
    <name evidence="8" type="ORF">A2Z86_12255</name>
</gene>
<feature type="region of interest" description="Disordered" evidence="5">
    <location>
        <begin position="431"/>
        <end position="450"/>
    </location>
</feature>
<feature type="transmembrane region" description="Helical" evidence="6">
    <location>
        <begin position="256"/>
        <end position="278"/>
    </location>
</feature>
<dbReference type="SUPFAM" id="SSF46626">
    <property type="entry name" value="Cytochrome c"/>
    <property type="match status" value="1"/>
</dbReference>
<evidence type="ECO:0000313" key="9">
    <source>
        <dbReference type="Proteomes" id="UP000176992"/>
    </source>
</evidence>
<evidence type="ECO:0000256" key="2">
    <source>
        <dbReference type="ARBA" id="ARBA00022723"/>
    </source>
</evidence>
<feature type="domain" description="Cytochrome c" evidence="7">
    <location>
        <begin position="352"/>
        <end position="485"/>
    </location>
</feature>
<evidence type="ECO:0000256" key="3">
    <source>
        <dbReference type="ARBA" id="ARBA00023004"/>
    </source>
</evidence>
<keyword evidence="6" id="KW-0812">Transmembrane</keyword>
<evidence type="ECO:0000313" key="8">
    <source>
        <dbReference type="EMBL" id="OGF97932.1"/>
    </source>
</evidence>
<evidence type="ECO:0000259" key="7">
    <source>
        <dbReference type="PROSITE" id="PS51007"/>
    </source>
</evidence>
<evidence type="ECO:0000256" key="6">
    <source>
        <dbReference type="SAM" id="Phobius"/>
    </source>
</evidence>
<feature type="transmembrane region" description="Helical" evidence="6">
    <location>
        <begin position="135"/>
        <end position="157"/>
    </location>
</feature>
<dbReference type="InterPro" id="IPR009056">
    <property type="entry name" value="Cyt_c-like_dom"/>
</dbReference>
<dbReference type="EMBL" id="MFIV01000194">
    <property type="protein sequence ID" value="OGF97932.1"/>
    <property type="molecule type" value="Genomic_DNA"/>
</dbReference>
<dbReference type="AlphaFoldDB" id="A0A1F5YCY8"/>
<dbReference type="Pfam" id="PF13442">
    <property type="entry name" value="Cytochrome_CBB3"/>
    <property type="match status" value="1"/>
</dbReference>
<reference evidence="8 9" key="1">
    <citation type="journal article" date="2016" name="Nat. Commun.">
        <title>Thousands of microbial genomes shed light on interconnected biogeochemical processes in an aquifer system.</title>
        <authorList>
            <person name="Anantharaman K."/>
            <person name="Brown C.T."/>
            <person name="Hug L.A."/>
            <person name="Sharon I."/>
            <person name="Castelle C.J."/>
            <person name="Probst A.J."/>
            <person name="Thomas B.C."/>
            <person name="Singh A."/>
            <person name="Wilkins M.J."/>
            <person name="Karaoz U."/>
            <person name="Brodie E.L."/>
            <person name="Williams K.H."/>
            <person name="Hubbard S.S."/>
            <person name="Banfield J.F."/>
        </authorList>
    </citation>
    <scope>NUCLEOTIDE SEQUENCE [LARGE SCALE GENOMIC DNA]</scope>
</reference>
<dbReference type="GO" id="GO:0020037">
    <property type="term" value="F:heme binding"/>
    <property type="evidence" value="ECO:0007669"/>
    <property type="project" value="InterPro"/>
</dbReference>